<gene>
    <name evidence="1" type="ORF">AKAW2_50889A</name>
</gene>
<reference evidence="1" key="1">
    <citation type="submission" date="2021-01" db="EMBL/GenBank/DDBJ databases">
        <authorList>
            <consortium name="Aspergillus luchuensis mut. kawachii IFO 4304 genome sequencing consortium"/>
            <person name="Kazuki M."/>
            <person name="Futagami T."/>
        </authorList>
    </citation>
    <scope>NUCLEOTIDE SEQUENCE</scope>
    <source>
        <strain evidence="1">IFO 4308</strain>
    </source>
</reference>
<reference evidence="1" key="2">
    <citation type="submission" date="2021-02" db="EMBL/GenBank/DDBJ databases">
        <title>Aspergillus luchuensis mut. kawachii IFO 4304 genome sequence.</title>
        <authorList>
            <person name="Mori K."/>
            <person name="Kadooka C."/>
            <person name="Goto M."/>
            <person name="Futagami T."/>
        </authorList>
    </citation>
    <scope>NUCLEOTIDE SEQUENCE</scope>
    <source>
        <strain evidence="1">IFO 4308</strain>
    </source>
</reference>
<evidence type="ECO:0000313" key="2">
    <source>
        <dbReference type="Proteomes" id="UP000661280"/>
    </source>
</evidence>
<keyword evidence="2" id="KW-1185">Reference proteome</keyword>
<dbReference type="EMBL" id="AP024429">
    <property type="protein sequence ID" value="BCS00548.1"/>
    <property type="molecule type" value="Genomic_DNA"/>
</dbReference>
<dbReference type="Proteomes" id="UP000661280">
    <property type="component" value="Chromosome 5"/>
</dbReference>
<dbReference type="GeneID" id="64961869"/>
<name>A0A7R8A181_ASPKA</name>
<protein>
    <submittedName>
        <fullName evidence="1">Uncharacterized protein</fullName>
    </submittedName>
</protein>
<dbReference type="AlphaFoldDB" id="A0A7R8A181"/>
<evidence type="ECO:0000313" key="1">
    <source>
        <dbReference type="EMBL" id="BCS00548.1"/>
    </source>
</evidence>
<sequence>MVIGRDATIISGSPGIQAIIDSRPSLSIVLSMGIQPVHDVSSIDCVDIGRMELNMSLSSMASHSACRCVLDAFDNRVSVSCASNVFLDTLLGALIELLNSSHFRLGANTTQARSLHHHQVMYL</sequence>
<organism evidence="1 2">
    <name type="scientific">Aspergillus kawachii</name>
    <name type="common">White koji mold</name>
    <name type="synonym">Aspergillus awamori var. kawachi</name>
    <dbReference type="NCBI Taxonomy" id="1069201"/>
    <lineage>
        <taxon>Eukaryota</taxon>
        <taxon>Fungi</taxon>
        <taxon>Dikarya</taxon>
        <taxon>Ascomycota</taxon>
        <taxon>Pezizomycotina</taxon>
        <taxon>Eurotiomycetes</taxon>
        <taxon>Eurotiomycetidae</taxon>
        <taxon>Eurotiales</taxon>
        <taxon>Aspergillaceae</taxon>
        <taxon>Aspergillus</taxon>
        <taxon>Aspergillus subgen. Circumdati</taxon>
    </lineage>
</organism>
<proteinExistence type="predicted"/>
<dbReference type="RefSeq" id="XP_041544310.1">
    <property type="nucleotide sequence ID" value="XM_041690757.1"/>
</dbReference>
<dbReference type="KEGG" id="aluc:AKAW2_50889A"/>
<accession>A0A7R8A181</accession>